<dbReference type="PANTHER" id="PTHR44688">
    <property type="entry name" value="DNA-BINDING TRANSCRIPTIONAL ACTIVATOR DEVR_DOSR"/>
    <property type="match status" value="1"/>
</dbReference>
<dbReference type="CDD" id="cd06170">
    <property type="entry name" value="LuxR_C_like"/>
    <property type="match status" value="1"/>
</dbReference>
<dbReference type="RefSeq" id="WP_136395119.1">
    <property type="nucleotide sequence ID" value="NZ_SSND01000003.1"/>
</dbReference>
<evidence type="ECO:0000313" key="6">
    <source>
        <dbReference type="Proteomes" id="UP000309450"/>
    </source>
</evidence>
<keyword evidence="3" id="KW-0804">Transcription</keyword>
<dbReference type="OrthoDB" id="3679796at2"/>
<gene>
    <name evidence="5" type="ORF">E7811_13225</name>
</gene>
<proteinExistence type="predicted"/>
<evidence type="ECO:0000259" key="4">
    <source>
        <dbReference type="PROSITE" id="PS50043"/>
    </source>
</evidence>
<evidence type="ECO:0000256" key="2">
    <source>
        <dbReference type="ARBA" id="ARBA00023125"/>
    </source>
</evidence>
<reference evidence="5 6" key="1">
    <citation type="submission" date="2019-04" db="EMBL/GenBank/DDBJ databases">
        <title>Draft genome sequence of Gemmobacter aestuarii sp. nov.</title>
        <authorList>
            <person name="Hameed A."/>
            <person name="Lin S.-Y."/>
            <person name="Shahina M."/>
            <person name="Lai W.-A."/>
            <person name="Young C.-C."/>
        </authorList>
    </citation>
    <scope>NUCLEOTIDE SEQUENCE [LARGE SCALE GENOMIC DNA]</scope>
    <source>
        <strain evidence="5 6">CC-PW-75</strain>
    </source>
</reference>
<dbReference type="AlphaFoldDB" id="A0A4S3MN07"/>
<dbReference type="EMBL" id="SSND01000003">
    <property type="protein sequence ID" value="THD83091.1"/>
    <property type="molecule type" value="Genomic_DNA"/>
</dbReference>
<keyword evidence="1" id="KW-0805">Transcription regulation</keyword>
<dbReference type="PROSITE" id="PS50043">
    <property type="entry name" value="HTH_LUXR_2"/>
    <property type="match status" value="1"/>
</dbReference>
<dbReference type="InterPro" id="IPR036693">
    <property type="entry name" value="TF_LuxR_autoind-bd_dom_sf"/>
</dbReference>
<feature type="domain" description="HTH luxR-type" evidence="4">
    <location>
        <begin position="181"/>
        <end position="246"/>
    </location>
</feature>
<keyword evidence="2" id="KW-0238">DNA-binding</keyword>
<dbReference type="InterPro" id="IPR005143">
    <property type="entry name" value="TF_LuxR_autoind-bd_dom"/>
</dbReference>
<dbReference type="GO" id="GO:0003677">
    <property type="term" value="F:DNA binding"/>
    <property type="evidence" value="ECO:0007669"/>
    <property type="project" value="UniProtKB-KW"/>
</dbReference>
<dbReference type="GO" id="GO:0006355">
    <property type="term" value="P:regulation of DNA-templated transcription"/>
    <property type="evidence" value="ECO:0007669"/>
    <property type="project" value="InterPro"/>
</dbReference>
<accession>A0A4S3MN07</accession>
<dbReference type="SMART" id="SM00421">
    <property type="entry name" value="HTH_LUXR"/>
    <property type="match status" value="1"/>
</dbReference>
<protein>
    <submittedName>
        <fullName evidence="5">LuxR family transcriptional regulator</fullName>
    </submittedName>
</protein>
<dbReference type="InterPro" id="IPR016032">
    <property type="entry name" value="Sig_transdc_resp-reg_C-effctor"/>
</dbReference>
<evidence type="ECO:0000256" key="1">
    <source>
        <dbReference type="ARBA" id="ARBA00023015"/>
    </source>
</evidence>
<name>A0A4S3MN07_9RHOB</name>
<dbReference type="InterPro" id="IPR000792">
    <property type="entry name" value="Tscrpt_reg_LuxR_C"/>
</dbReference>
<organism evidence="5 6">
    <name type="scientific">Aliigemmobacter aestuarii</name>
    <dbReference type="NCBI Taxonomy" id="1445661"/>
    <lineage>
        <taxon>Bacteria</taxon>
        <taxon>Pseudomonadati</taxon>
        <taxon>Pseudomonadota</taxon>
        <taxon>Alphaproteobacteria</taxon>
        <taxon>Rhodobacterales</taxon>
        <taxon>Paracoccaceae</taxon>
        <taxon>Aliigemmobacter</taxon>
    </lineage>
</organism>
<dbReference type="Pfam" id="PF00196">
    <property type="entry name" value="GerE"/>
    <property type="match status" value="1"/>
</dbReference>
<dbReference type="SUPFAM" id="SSF75516">
    <property type="entry name" value="Pheromone-binding domain of LuxR-like quorum-sensing transcription factors"/>
    <property type="match status" value="1"/>
</dbReference>
<dbReference type="SUPFAM" id="SSF46894">
    <property type="entry name" value="C-terminal effector domain of the bipartite response regulators"/>
    <property type="match status" value="1"/>
</dbReference>
<dbReference type="PANTHER" id="PTHR44688:SF16">
    <property type="entry name" value="DNA-BINDING TRANSCRIPTIONAL ACTIVATOR DEVR_DOSR"/>
    <property type="match status" value="1"/>
</dbReference>
<comment type="caution">
    <text evidence="5">The sequence shown here is derived from an EMBL/GenBank/DDBJ whole genome shotgun (WGS) entry which is preliminary data.</text>
</comment>
<dbReference type="Gene3D" id="1.10.10.10">
    <property type="entry name" value="Winged helix-like DNA-binding domain superfamily/Winged helix DNA-binding domain"/>
    <property type="match status" value="1"/>
</dbReference>
<dbReference type="Pfam" id="PF03472">
    <property type="entry name" value="Autoind_bind"/>
    <property type="match status" value="1"/>
</dbReference>
<evidence type="ECO:0000313" key="5">
    <source>
        <dbReference type="EMBL" id="THD83091.1"/>
    </source>
</evidence>
<evidence type="ECO:0000256" key="3">
    <source>
        <dbReference type="ARBA" id="ARBA00023163"/>
    </source>
</evidence>
<sequence length="253" mass="27902">MQHDVLPLLGRIAEASSVDAAFDLALGMFRGHGFSRVNYGLTRFRTERSIGDPDDALFLSSCPPEYTKLYFSDGFYMRTPLFRWVSTNVGACTWRWVQEALEAGTLPPTEAEAVLQNQRIGVIAGVSISFPGTSNRSKAALGLIADPGMTHDDVDRVWDGHRDAILAVAHMMHLKILQLPLVTRRRPLTDRQREVLGWVADGKTTQDIALIMGVSTAMVEKHLRLAREALDVETTAQAVAKGTLLNSIFARPS</sequence>
<keyword evidence="6" id="KW-1185">Reference proteome</keyword>
<dbReference type="Proteomes" id="UP000309450">
    <property type="component" value="Unassembled WGS sequence"/>
</dbReference>
<dbReference type="InterPro" id="IPR036388">
    <property type="entry name" value="WH-like_DNA-bd_sf"/>
</dbReference>
<dbReference type="Gene3D" id="3.30.450.80">
    <property type="entry name" value="Transcription factor LuxR-like, autoinducer-binding domain"/>
    <property type="match status" value="1"/>
</dbReference>